<name>A0A2R6XP41_MARPO</name>
<proteinExistence type="predicted"/>
<accession>A0A2R6XP41</accession>
<protein>
    <submittedName>
        <fullName evidence="1">Uncharacterized protein</fullName>
    </submittedName>
</protein>
<dbReference type="EMBL" id="KZ772679">
    <property type="protein sequence ID" value="PTQ47877.1"/>
    <property type="molecule type" value="Genomic_DNA"/>
</dbReference>
<dbReference type="AlphaFoldDB" id="A0A2R6XP41"/>
<dbReference type="Proteomes" id="UP000244005">
    <property type="component" value="Unassembled WGS sequence"/>
</dbReference>
<evidence type="ECO:0000313" key="1">
    <source>
        <dbReference type="EMBL" id="PTQ47877.1"/>
    </source>
</evidence>
<gene>
    <name evidence="1" type="ORF">MARPO_0007s0240</name>
</gene>
<sequence length="119" mass="13770">MLNFASEVRIRRSLKQFQRENHGQSLNIWSYNTTRFENDGISSWDGVTSLHRTQRLSSRLGREGGNLQRMCSEKSCNTCWTWAVSYLSIYWRDVRRGLTDSLNVVCLGPRAVTAHETTL</sequence>
<reference evidence="2" key="1">
    <citation type="journal article" date="2017" name="Cell">
        <title>Insights into land plant evolution garnered from the Marchantia polymorpha genome.</title>
        <authorList>
            <person name="Bowman J.L."/>
            <person name="Kohchi T."/>
            <person name="Yamato K.T."/>
            <person name="Jenkins J."/>
            <person name="Shu S."/>
            <person name="Ishizaki K."/>
            <person name="Yamaoka S."/>
            <person name="Nishihama R."/>
            <person name="Nakamura Y."/>
            <person name="Berger F."/>
            <person name="Adam C."/>
            <person name="Aki S.S."/>
            <person name="Althoff F."/>
            <person name="Araki T."/>
            <person name="Arteaga-Vazquez M.A."/>
            <person name="Balasubrmanian S."/>
            <person name="Barry K."/>
            <person name="Bauer D."/>
            <person name="Boehm C.R."/>
            <person name="Briginshaw L."/>
            <person name="Caballero-Perez J."/>
            <person name="Catarino B."/>
            <person name="Chen F."/>
            <person name="Chiyoda S."/>
            <person name="Chovatia M."/>
            <person name="Davies K.M."/>
            <person name="Delmans M."/>
            <person name="Demura T."/>
            <person name="Dierschke T."/>
            <person name="Dolan L."/>
            <person name="Dorantes-Acosta A.E."/>
            <person name="Eklund D.M."/>
            <person name="Florent S.N."/>
            <person name="Flores-Sandoval E."/>
            <person name="Fujiyama A."/>
            <person name="Fukuzawa H."/>
            <person name="Galik B."/>
            <person name="Grimanelli D."/>
            <person name="Grimwood J."/>
            <person name="Grossniklaus U."/>
            <person name="Hamada T."/>
            <person name="Haseloff J."/>
            <person name="Hetherington A.J."/>
            <person name="Higo A."/>
            <person name="Hirakawa Y."/>
            <person name="Hundley H.N."/>
            <person name="Ikeda Y."/>
            <person name="Inoue K."/>
            <person name="Inoue S.I."/>
            <person name="Ishida S."/>
            <person name="Jia Q."/>
            <person name="Kakita M."/>
            <person name="Kanazawa T."/>
            <person name="Kawai Y."/>
            <person name="Kawashima T."/>
            <person name="Kennedy M."/>
            <person name="Kinose K."/>
            <person name="Kinoshita T."/>
            <person name="Kohara Y."/>
            <person name="Koide E."/>
            <person name="Komatsu K."/>
            <person name="Kopischke S."/>
            <person name="Kubo M."/>
            <person name="Kyozuka J."/>
            <person name="Lagercrantz U."/>
            <person name="Lin S.S."/>
            <person name="Lindquist E."/>
            <person name="Lipzen A.M."/>
            <person name="Lu C.W."/>
            <person name="De Luna E."/>
            <person name="Martienssen R.A."/>
            <person name="Minamino N."/>
            <person name="Mizutani M."/>
            <person name="Mizutani M."/>
            <person name="Mochizuki N."/>
            <person name="Monte I."/>
            <person name="Mosher R."/>
            <person name="Nagasaki H."/>
            <person name="Nakagami H."/>
            <person name="Naramoto S."/>
            <person name="Nishitani K."/>
            <person name="Ohtani M."/>
            <person name="Okamoto T."/>
            <person name="Okumura M."/>
            <person name="Phillips J."/>
            <person name="Pollak B."/>
            <person name="Reinders A."/>
            <person name="Rovekamp M."/>
            <person name="Sano R."/>
            <person name="Sawa S."/>
            <person name="Schmid M.W."/>
            <person name="Shirakawa M."/>
            <person name="Solano R."/>
            <person name="Spunde A."/>
            <person name="Suetsugu N."/>
            <person name="Sugano S."/>
            <person name="Sugiyama A."/>
            <person name="Sun R."/>
            <person name="Suzuki Y."/>
            <person name="Takenaka M."/>
            <person name="Takezawa D."/>
            <person name="Tomogane H."/>
            <person name="Tsuzuki M."/>
            <person name="Ueda T."/>
            <person name="Umeda M."/>
            <person name="Ward J.M."/>
            <person name="Watanabe Y."/>
            <person name="Yazaki K."/>
            <person name="Yokoyama R."/>
            <person name="Yoshitake Y."/>
            <person name="Yotsui I."/>
            <person name="Zachgo S."/>
            <person name="Schmutz J."/>
        </authorList>
    </citation>
    <scope>NUCLEOTIDE SEQUENCE [LARGE SCALE GENOMIC DNA]</scope>
    <source>
        <strain evidence="2">Tak-1</strain>
    </source>
</reference>
<keyword evidence="2" id="KW-1185">Reference proteome</keyword>
<dbReference type="Gramene" id="Mp3g02510.1">
    <property type="protein sequence ID" value="Mp3g02510.1.cds1"/>
    <property type="gene ID" value="Mp3g02510"/>
</dbReference>
<organism evidence="1 2">
    <name type="scientific">Marchantia polymorpha</name>
    <name type="common">Common liverwort</name>
    <name type="synonym">Marchantia aquatica</name>
    <dbReference type="NCBI Taxonomy" id="3197"/>
    <lineage>
        <taxon>Eukaryota</taxon>
        <taxon>Viridiplantae</taxon>
        <taxon>Streptophyta</taxon>
        <taxon>Embryophyta</taxon>
        <taxon>Marchantiophyta</taxon>
        <taxon>Marchantiopsida</taxon>
        <taxon>Marchantiidae</taxon>
        <taxon>Marchantiales</taxon>
        <taxon>Marchantiaceae</taxon>
        <taxon>Marchantia</taxon>
    </lineage>
</organism>
<evidence type="ECO:0000313" key="2">
    <source>
        <dbReference type="Proteomes" id="UP000244005"/>
    </source>
</evidence>